<feature type="transmembrane region" description="Helical" evidence="2">
    <location>
        <begin position="74"/>
        <end position="95"/>
    </location>
</feature>
<evidence type="ECO:0000313" key="4">
    <source>
        <dbReference type="Proteomes" id="UP001221757"/>
    </source>
</evidence>
<keyword evidence="4" id="KW-1185">Reference proteome</keyword>
<gene>
    <name evidence="3" type="ORF">B0H17DRAFT_1278968</name>
</gene>
<feature type="region of interest" description="Disordered" evidence="1">
    <location>
        <begin position="218"/>
        <end position="237"/>
    </location>
</feature>
<feature type="transmembrane region" description="Helical" evidence="2">
    <location>
        <begin position="21"/>
        <end position="40"/>
    </location>
</feature>
<keyword evidence="2" id="KW-1133">Transmembrane helix</keyword>
<accession>A0AAD7C2N2</accession>
<evidence type="ECO:0000256" key="1">
    <source>
        <dbReference type="SAM" id="MobiDB-lite"/>
    </source>
</evidence>
<dbReference type="Proteomes" id="UP001221757">
    <property type="component" value="Unassembled WGS sequence"/>
</dbReference>
<dbReference type="EMBL" id="JARKIE010000458">
    <property type="protein sequence ID" value="KAJ7637434.1"/>
    <property type="molecule type" value="Genomic_DNA"/>
</dbReference>
<keyword evidence="2" id="KW-0472">Membrane</keyword>
<protein>
    <submittedName>
        <fullName evidence="3">Uncharacterized protein</fullName>
    </submittedName>
</protein>
<evidence type="ECO:0000256" key="2">
    <source>
        <dbReference type="SAM" id="Phobius"/>
    </source>
</evidence>
<reference evidence="3" key="1">
    <citation type="submission" date="2023-03" db="EMBL/GenBank/DDBJ databases">
        <title>Massive genome expansion in bonnet fungi (Mycena s.s.) driven by repeated elements and novel gene families across ecological guilds.</title>
        <authorList>
            <consortium name="Lawrence Berkeley National Laboratory"/>
            <person name="Harder C.B."/>
            <person name="Miyauchi S."/>
            <person name="Viragh M."/>
            <person name="Kuo A."/>
            <person name="Thoen E."/>
            <person name="Andreopoulos B."/>
            <person name="Lu D."/>
            <person name="Skrede I."/>
            <person name="Drula E."/>
            <person name="Henrissat B."/>
            <person name="Morin E."/>
            <person name="Kohler A."/>
            <person name="Barry K."/>
            <person name="LaButti K."/>
            <person name="Morin E."/>
            <person name="Salamov A."/>
            <person name="Lipzen A."/>
            <person name="Mereny Z."/>
            <person name="Hegedus B."/>
            <person name="Baldrian P."/>
            <person name="Stursova M."/>
            <person name="Weitz H."/>
            <person name="Taylor A."/>
            <person name="Grigoriev I.V."/>
            <person name="Nagy L.G."/>
            <person name="Martin F."/>
            <person name="Kauserud H."/>
        </authorList>
    </citation>
    <scope>NUCLEOTIDE SEQUENCE</scope>
    <source>
        <strain evidence="3">CBHHK067</strain>
    </source>
</reference>
<sequence length="237" mass="26077">MATTTQTKRERRNAAAMLRDLMTTVALCYLITLGLLRGIALHLELFAPSASCGVGQAEHSAYQRALANVSHTDVLKVTTACSVAAFAAVELCILVGRRARIRMQDAETACGIEFGGIESAPEKQLEKIYFEIVPRNPVGARPNLPIKSGPLIKESGGSARHWSGKKNESQPESATRIRPDIAVQYYSRNAGWTPDSDRPVTQRRNRMVNLRELFELIGNKNEDGNGEVQSKIYPSPR</sequence>
<name>A0AAD7C2N2_MYCRO</name>
<dbReference type="AlphaFoldDB" id="A0AAD7C2N2"/>
<organism evidence="3 4">
    <name type="scientific">Mycena rosella</name>
    <name type="common">Pink bonnet</name>
    <name type="synonym">Agaricus rosellus</name>
    <dbReference type="NCBI Taxonomy" id="1033263"/>
    <lineage>
        <taxon>Eukaryota</taxon>
        <taxon>Fungi</taxon>
        <taxon>Dikarya</taxon>
        <taxon>Basidiomycota</taxon>
        <taxon>Agaricomycotina</taxon>
        <taxon>Agaricomycetes</taxon>
        <taxon>Agaricomycetidae</taxon>
        <taxon>Agaricales</taxon>
        <taxon>Marasmiineae</taxon>
        <taxon>Mycenaceae</taxon>
        <taxon>Mycena</taxon>
    </lineage>
</organism>
<evidence type="ECO:0000313" key="3">
    <source>
        <dbReference type="EMBL" id="KAJ7637434.1"/>
    </source>
</evidence>
<comment type="caution">
    <text evidence="3">The sequence shown here is derived from an EMBL/GenBank/DDBJ whole genome shotgun (WGS) entry which is preliminary data.</text>
</comment>
<feature type="compositionally biased region" description="Basic and acidic residues" evidence="1">
    <location>
        <begin position="165"/>
        <end position="178"/>
    </location>
</feature>
<proteinExistence type="predicted"/>
<feature type="region of interest" description="Disordered" evidence="1">
    <location>
        <begin position="151"/>
        <end position="178"/>
    </location>
</feature>
<keyword evidence="2" id="KW-0812">Transmembrane</keyword>